<sequence>MDFLLPSALVEIPTDPDRIVKNAGQAEKRVLAHLAEFDNLRSVLASIWDSGYLLNMLGANHKKKRCSTLLPKVGQVVMVWENFTDQRDYNLGIIKEVITSKDGEIRTAIVRMRGKLYRRSVCHLIPLEIAFLTKKEDDTTTNEERHTDEDPDYKSVPLPQAYPGPALFPASTASPIPIGASPRESRTPNPVHRNDIMEDLFVPTQGRTYELQEDVQPRPPRLNPSGLIDPSTGNLAPLQEGYGDDEELVPHTVGAEDSQSQCYPGHVKAPPKAFVAPKTNPKRIRPMFSRLAKAGNINYVHITDSEDVSTISYRRFSLPEKTCVHTCEISEGYASPPECCGFCPRELEPSTFLCFGLNATVYSK</sequence>
<evidence type="ECO:0000313" key="3">
    <source>
        <dbReference type="EnsemblMetazoa" id="CJA15150.1"/>
    </source>
</evidence>
<accession>A0A8R1I482</accession>
<dbReference type="Pfam" id="PF18701">
    <property type="entry name" value="DUF5641"/>
    <property type="match status" value="1"/>
</dbReference>
<organism evidence="3 4">
    <name type="scientific">Caenorhabditis japonica</name>
    <dbReference type="NCBI Taxonomy" id="281687"/>
    <lineage>
        <taxon>Eukaryota</taxon>
        <taxon>Metazoa</taxon>
        <taxon>Ecdysozoa</taxon>
        <taxon>Nematoda</taxon>
        <taxon>Chromadorea</taxon>
        <taxon>Rhabditida</taxon>
        <taxon>Rhabditina</taxon>
        <taxon>Rhabditomorpha</taxon>
        <taxon>Rhabditoidea</taxon>
        <taxon>Rhabditidae</taxon>
        <taxon>Peloderinae</taxon>
        <taxon>Caenorhabditis</taxon>
    </lineage>
</organism>
<protein>
    <submittedName>
        <fullName evidence="3">DUF5641 domain-containing protein</fullName>
    </submittedName>
</protein>
<reference evidence="3" key="2">
    <citation type="submission" date="2022-06" db="UniProtKB">
        <authorList>
            <consortium name="EnsemblMetazoa"/>
        </authorList>
    </citation>
    <scope>IDENTIFICATION</scope>
    <source>
        <strain evidence="3">DF5081</strain>
    </source>
</reference>
<evidence type="ECO:0000313" key="4">
    <source>
        <dbReference type="Proteomes" id="UP000005237"/>
    </source>
</evidence>
<proteinExistence type="predicted"/>
<evidence type="ECO:0000259" key="2">
    <source>
        <dbReference type="Pfam" id="PF18701"/>
    </source>
</evidence>
<dbReference type="EnsemblMetazoa" id="CJA15150.1">
    <property type="protein sequence ID" value="CJA15150.1"/>
    <property type="gene ID" value="WBGene00134354"/>
</dbReference>
<feature type="region of interest" description="Disordered" evidence="1">
    <location>
        <begin position="212"/>
        <end position="231"/>
    </location>
</feature>
<feature type="domain" description="DUF5641" evidence="2">
    <location>
        <begin position="46"/>
        <end position="127"/>
    </location>
</feature>
<feature type="region of interest" description="Disordered" evidence="1">
    <location>
        <begin position="171"/>
        <end position="192"/>
    </location>
</feature>
<dbReference type="Proteomes" id="UP000005237">
    <property type="component" value="Unassembled WGS sequence"/>
</dbReference>
<dbReference type="InterPro" id="IPR040676">
    <property type="entry name" value="DUF5641"/>
</dbReference>
<keyword evidence="4" id="KW-1185">Reference proteome</keyword>
<evidence type="ECO:0000256" key="1">
    <source>
        <dbReference type="SAM" id="MobiDB-lite"/>
    </source>
</evidence>
<dbReference type="AlphaFoldDB" id="A0A8R1I482"/>
<reference evidence="4" key="1">
    <citation type="submission" date="2010-08" db="EMBL/GenBank/DDBJ databases">
        <authorList>
            <consortium name="Caenorhabditis japonica Sequencing Consortium"/>
            <person name="Wilson R.K."/>
        </authorList>
    </citation>
    <scope>NUCLEOTIDE SEQUENCE [LARGE SCALE GENOMIC DNA]</scope>
    <source>
        <strain evidence="4">DF5081</strain>
    </source>
</reference>
<name>A0A8R1I482_CAEJA</name>